<evidence type="ECO:0000313" key="1">
    <source>
        <dbReference type="EMBL" id="GAI43004.1"/>
    </source>
</evidence>
<proteinExistence type="predicted"/>
<comment type="caution">
    <text evidence="1">The sequence shown here is derived from an EMBL/GenBank/DDBJ whole genome shotgun (WGS) entry which is preliminary data.</text>
</comment>
<dbReference type="AlphaFoldDB" id="X1QIC1"/>
<protein>
    <submittedName>
        <fullName evidence="1">Uncharacterized protein</fullName>
    </submittedName>
</protein>
<reference evidence="1" key="1">
    <citation type="journal article" date="2014" name="Front. Microbiol.">
        <title>High frequency of phylogenetically diverse reductive dehalogenase-homologous genes in deep subseafloor sedimentary metagenomes.</title>
        <authorList>
            <person name="Kawai M."/>
            <person name="Futagami T."/>
            <person name="Toyoda A."/>
            <person name="Takaki Y."/>
            <person name="Nishi S."/>
            <person name="Hori S."/>
            <person name="Arai W."/>
            <person name="Tsubouchi T."/>
            <person name="Morono Y."/>
            <person name="Uchiyama I."/>
            <person name="Ito T."/>
            <person name="Fujiyama A."/>
            <person name="Inagaki F."/>
            <person name="Takami H."/>
        </authorList>
    </citation>
    <scope>NUCLEOTIDE SEQUENCE</scope>
    <source>
        <strain evidence="1">Expedition CK06-06</strain>
    </source>
</reference>
<organism evidence="1">
    <name type="scientific">marine sediment metagenome</name>
    <dbReference type="NCBI Taxonomy" id="412755"/>
    <lineage>
        <taxon>unclassified sequences</taxon>
        <taxon>metagenomes</taxon>
        <taxon>ecological metagenomes</taxon>
    </lineage>
</organism>
<dbReference type="EMBL" id="BARV01029266">
    <property type="protein sequence ID" value="GAI43004.1"/>
    <property type="molecule type" value="Genomic_DNA"/>
</dbReference>
<gene>
    <name evidence="1" type="ORF">S06H3_46700</name>
</gene>
<accession>X1QIC1</accession>
<feature type="non-terminal residue" evidence="1">
    <location>
        <position position="88"/>
    </location>
</feature>
<sequence length="88" mass="10529">MLEEIGRVSFIRERIEEWKETDPLLENKKGFLEFVEASDPGKVRVKDTEAWLKYQKEAKRKRITVRELLFDKARTAIPPAKRVEKKER</sequence>
<name>X1QIC1_9ZZZZ</name>